<dbReference type="Proteomes" id="UP001521209">
    <property type="component" value="Unassembled WGS sequence"/>
</dbReference>
<dbReference type="EMBL" id="JAKGBZ010000001">
    <property type="protein sequence ID" value="MCF3945136.1"/>
    <property type="molecule type" value="Genomic_DNA"/>
</dbReference>
<organism evidence="1 2">
    <name type="scientific">Acidiphilium iwatense</name>
    <dbReference type="NCBI Taxonomy" id="768198"/>
    <lineage>
        <taxon>Bacteria</taxon>
        <taxon>Pseudomonadati</taxon>
        <taxon>Pseudomonadota</taxon>
        <taxon>Alphaproteobacteria</taxon>
        <taxon>Acetobacterales</taxon>
        <taxon>Acidocellaceae</taxon>
        <taxon>Acidiphilium</taxon>
    </lineage>
</organism>
<sequence>MAFSVRVYFDDFGNLHKARLIGQVRRLADEFGRPGIIGKRGQTNLRIHQQGYLRIVWPTHRQARQYQDAVAEFWGDRVSTRQFQV</sequence>
<accession>A0ABS9DQW8</accession>
<reference evidence="1 2" key="1">
    <citation type="submission" date="2022-01" db="EMBL/GenBank/DDBJ databases">
        <authorList>
            <person name="Won M."/>
            <person name="Kim S.-J."/>
            <person name="Kwon S.-W."/>
        </authorList>
    </citation>
    <scope>NUCLEOTIDE SEQUENCE [LARGE SCALE GENOMIC DNA]</scope>
    <source>
        <strain evidence="1 2">KCTC 23505</strain>
    </source>
</reference>
<evidence type="ECO:0000313" key="1">
    <source>
        <dbReference type="EMBL" id="MCF3945136.1"/>
    </source>
</evidence>
<keyword evidence="2" id="KW-1185">Reference proteome</keyword>
<dbReference type="RefSeq" id="WP_235702377.1">
    <property type="nucleotide sequence ID" value="NZ_JAKGBZ010000001.1"/>
</dbReference>
<gene>
    <name evidence="1" type="ORF">L2A60_00355</name>
</gene>
<evidence type="ECO:0000313" key="2">
    <source>
        <dbReference type="Proteomes" id="UP001521209"/>
    </source>
</evidence>
<protein>
    <submittedName>
        <fullName evidence="1">Uncharacterized protein</fullName>
    </submittedName>
</protein>
<comment type="caution">
    <text evidence="1">The sequence shown here is derived from an EMBL/GenBank/DDBJ whole genome shotgun (WGS) entry which is preliminary data.</text>
</comment>
<name>A0ABS9DQW8_9PROT</name>
<proteinExistence type="predicted"/>